<accession>A0A4Y3NFE0</accession>
<evidence type="ECO:0000313" key="1">
    <source>
        <dbReference type="EMBL" id="GEB17778.1"/>
    </source>
</evidence>
<keyword evidence="2" id="KW-1185">Reference proteome</keyword>
<organism evidence="1 2">
    <name type="scientific">Paenarthrobacter aurescens</name>
    <name type="common">Arthrobacter aurescens</name>
    <dbReference type="NCBI Taxonomy" id="43663"/>
    <lineage>
        <taxon>Bacteria</taxon>
        <taxon>Bacillati</taxon>
        <taxon>Actinomycetota</taxon>
        <taxon>Actinomycetes</taxon>
        <taxon>Micrococcales</taxon>
        <taxon>Micrococcaceae</taxon>
        <taxon>Paenarthrobacter</taxon>
    </lineage>
</organism>
<dbReference type="Proteomes" id="UP000317715">
    <property type="component" value="Unassembled WGS sequence"/>
</dbReference>
<protein>
    <submittedName>
        <fullName evidence="1">Uncharacterized protein</fullName>
    </submittedName>
</protein>
<reference evidence="1 2" key="1">
    <citation type="submission" date="2019-06" db="EMBL/GenBank/DDBJ databases">
        <title>Whole genome shotgun sequence of Paenarthrobacter aurescens NBRC 12136.</title>
        <authorList>
            <person name="Hosoyama A."/>
            <person name="Uohara A."/>
            <person name="Ohji S."/>
            <person name="Ichikawa N."/>
        </authorList>
    </citation>
    <scope>NUCLEOTIDE SEQUENCE [LARGE SCALE GENOMIC DNA]</scope>
    <source>
        <strain evidence="1 2">NBRC 12136</strain>
    </source>
</reference>
<dbReference type="AlphaFoldDB" id="A0A4Y3NFE0"/>
<sequence>MWDSEPAQQLFLFIVRHRQGRLFGPEHGSHAAEPETLVHSELIIGQNLRPRWYGLREERHYDCAH</sequence>
<name>A0A4Y3NFE0_PAEAU</name>
<comment type="caution">
    <text evidence="1">The sequence shown here is derived from an EMBL/GenBank/DDBJ whole genome shotgun (WGS) entry which is preliminary data.</text>
</comment>
<gene>
    <name evidence="1" type="ORF">AAU01_05330</name>
</gene>
<evidence type="ECO:0000313" key="2">
    <source>
        <dbReference type="Proteomes" id="UP000317715"/>
    </source>
</evidence>
<dbReference type="EMBL" id="BJMD01000002">
    <property type="protein sequence ID" value="GEB17778.1"/>
    <property type="molecule type" value="Genomic_DNA"/>
</dbReference>
<proteinExistence type="predicted"/>